<sequence length="25" mass="2898">MNWQSRGLLLQLKGQISEEEIIKIA</sequence>
<comment type="caution">
    <text evidence="1">The sequence shown here is derived from an EMBL/GenBank/DDBJ whole genome shotgun (WGS) entry which is preliminary data.</text>
</comment>
<evidence type="ECO:0000313" key="2">
    <source>
        <dbReference type="Proteomes" id="UP001176021"/>
    </source>
</evidence>
<dbReference type="RefSeq" id="WP_252470530.1">
    <property type="nucleotide sequence ID" value="NZ_JAMHFY010000016.1"/>
</dbReference>
<dbReference type="Proteomes" id="UP001176021">
    <property type="component" value="Unassembled WGS sequence"/>
</dbReference>
<dbReference type="EMBL" id="JAMJEV010000010">
    <property type="protein sequence ID" value="MDO0823761.1"/>
    <property type="molecule type" value="Genomic_DNA"/>
</dbReference>
<protein>
    <submittedName>
        <fullName evidence="1">Uncharacterized protein</fullName>
    </submittedName>
</protein>
<proteinExistence type="predicted"/>
<organism evidence="1 2">
    <name type="scientific">Desulfosporosinus nitroreducens</name>
    <dbReference type="NCBI Taxonomy" id="2018668"/>
    <lineage>
        <taxon>Bacteria</taxon>
        <taxon>Bacillati</taxon>
        <taxon>Bacillota</taxon>
        <taxon>Clostridia</taxon>
        <taxon>Eubacteriales</taxon>
        <taxon>Desulfitobacteriaceae</taxon>
        <taxon>Desulfosporosinus</taxon>
    </lineage>
</organism>
<reference evidence="1" key="1">
    <citation type="submission" date="2022-05" db="EMBL/GenBank/DDBJ databases">
        <title>Expanded diversity of anoxic marine methylotrophy in a Black Sea sulfate reducing microorganism.</title>
        <authorList>
            <person name="Fischer P.Q."/>
            <person name="Stams A.J.M."/>
            <person name="Villanueva L."/>
            <person name="Sousa D.Z."/>
        </authorList>
    </citation>
    <scope>NUCLEOTIDE SEQUENCE</scope>
    <source>
        <strain evidence="1">P130</strain>
    </source>
</reference>
<name>A0ABT8QQZ2_9FIRM</name>
<accession>A0ABT8QQZ2</accession>
<keyword evidence="2" id="KW-1185">Reference proteome</keyword>
<evidence type="ECO:0000313" key="1">
    <source>
        <dbReference type="EMBL" id="MDO0823761.1"/>
    </source>
</evidence>
<gene>
    <name evidence="1" type="ORF">M8H41_12975</name>
</gene>